<dbReference type="RefSeq" id="WP_004160380.1">
    <property type="nucleotide sequence ID" value="NZ_BAYW01000018.1"/>
</dbReference>
<protein>
    <recommendedName>
        <fullName evidence="3">diguanylate cyclase</fullName>
        <ecNumber evidence="3">2.7.7.65</ecNumber>
    </recommendedName>
</protein>
<feature type="domain" description="PAS" evidence="5">
    <location>
        <begin position="21"/>
        <end position="52"/>
    </location>
</feature>
<dbReference type="PROSITE" id="PS50112">
    <property type="entry name" value="PAS"/>
    <property type="match status" value="3"/>
</dbReference>
<evidence type="ECO:0000256" key="2">
    <source>
        <dbReference type="ARBA" id="ARBA00004665"/>
    </source>
</evidence>
<dbReference type="InterPro" id="IPR001633">
    <property type="entry name" value="EAL_dom"/>
</dbReference>
<dbReference type="InterPro" id="IPR000700">
    <property type="entry name" value="PAS-assoc_C"/>
</dbReference>
<dbReference type="FunFam" id="3.30.70.270:FF:000001">
    <property type="entry name" value="Diguanylate cyclase domain protein"/>
    <property type="match status" value="1"/>
</dbReference>
<dbReference type="CDD" id="cd01948">
    <property type="entry name" value="EAL"/>
    <property type="match status" value="1"/>
</dbReference>
<dbReference type="Gene3D" id="3.20.20.450">
    <property type="entry name" value="EAL domain"/>
    <property type="match status" value="1"/>
</dbReference>
<dbReference type="InterPro" id="IPR035919">
    <property type="entry name" value="EAL_sf"/>
</dbReference>
<name>A0A831ESD0_ERWAM</name>
<dbReference type="PROSITE" id="PS50883">
    <property type="entry name" value="EAL"/>
    <property type="match status" value="1"/>
</dbReference>
<dbReference type="GO" id="GO:0016787">
    <property type="term" value="F:hydrolase activity"/>
    <property type="evidence" value="ECO:0007669"/>
    <property type="project" value="UniProtKB-KW"/>
</dbReference>
<dbReference type="SMART" id="SM00091">
    <property type="entry name" value="PAS"/>
    <property type="match status" value="3"/>
</dbReference>
<dbReference type="PANTHER" id="PTHR44757:SF2">
    <property type="entry name" value="BIOFILM ARCHITECTURE MAINTENANCE PROTEIN MBAA"/>
    <property type="match status" value="1"/>
</dbReference>
<dbReference type="GO" id="GO:0052621">
    <property type="term" value="F:diguanylate cyclase activity"/>
    <property type="evidence" value="ECO:0007669"/>
    <property type="project" value="UniProtKB-EC"/>
</dbReference>
<dbReference type="InterPro" id="IPR029787">
    <property type="entry name" value="Nucleotide_cyclase"/>
</dbReference>
<dbReference type="SMART" id="SM00267">
    <property type="entry name" value="GGDEF"/>
    <property type="match status" value="1"/>
</dbReference>
<dbReference type="CDD" id="cd01949">
    <property type="entry name" value="GGDEF"/>
    <property type="match status" value="1"/>
</dbReference>
<dbReference type="Gene3D" id="3.30.450.20">
    <property type="entry name" value="PAS domain"/>
    <property type="match status" value="3"/>
</dbReference>
<dbReference type="Pfam" id="PF13426">
    <property type="entry name" value="PAS_9"/>
    <property type="match status" value="2"/>
</dbReference>
<dbReference type="PROSITE" id="PS50887">
    <property type="entry name" value="GGDEF"/>
    <property type="match status" value="1"/>
</dbReference>
<feature type="domain" description="PAS" evidence="5">
    <location>
        <begin position="131"/>
        <end position="204"/>
    </location>
</feature>
<dbReference type="Gene3D" id="3.30.70.270">
    <property type="match status" value="1"/>
</dbReference>
<dbReference type="AlphaFoldDB" id="A0A831ESD0"/>
<feature type="domain" description="GGDEF" evidence="8">
    <location>
        <begin position="430"/>
        <end position="563"/>
    </location>
</feature>
<evidence type="ECO:0000259" key="6">
    <source>
        <dbReference type="PROSITE" id="PS50113"/>
    </source>
</evidence>
<proteinExistence type="predicted"/>
<accession>A0A831ESD0</accession>
<dbReference type="InterPro" id="IPR000014">
    <property type="entry name" value="PAS"/>
</dbReference>
<evidence type="ECO:0000259" key="7">
    <source>
        <dbReference type="PROSITE" id="PS50883"/>
    </source>
</evidence>
<evidence type="ECO:0000313" key="9">
    <source>
        <dbReference type="EMBL" id="CCO95293.1"/>
    </source>
</evidence>
<organism evidence="9 10">
    <name type="scientific">Erwinia amylovora NBRC 12687 = CFBP 1232</name>
    <dbReference type="NCBI Taxonomy" id="1219359"/>
    <lineage>
        <taxon>Bacteria</taxon>
        <taxon>Pseudomonadati</taxon>
        <taxon>Pseudomonadota</taxon>
        <taxon>Gammaproteobacteria</taxon>
        <taxon>Enterobacterales</taxon>
        <taxon>Erwiniaceae</taxon>
        <taxon>Erwinia</taxon>
    </lineage>
</organism>
<gene>
    <name evidence="9" type="ORF">BN437_3392</name>
</gene>
<evidence type="ECO:0000259" key="8">
    <source>
        <dbReference type="PROSITE" id="PS50887"/>
    </source>
</evidence>
<keyword evidence="9" id="KW-0378">Hydrolase</keyword>
<evidence type="ECO:0000256" key="3">
    <source>
        <dbReference type="ARBA" id="ARBA00012528"/>
    </source>
</evidence>
<dbReference type="SUPFAM" id="SSF55785">
    <property type="entry name" value="PYP-like sensor domain (PAS domain)"/>
    <property type="match status" value="3"/>
</dbReference>
<dbReference type="EMBL" id="CAPB01000039">
    <property type="protein sequence ID" value="CCO95293.1"/>
    <property type="molecule type" value="Genomic_DNA"/>
</dbReference>
<dbReference type="InterPro" id="IPR000160">
    <property type="entry name" value="GGDEF_dom"/>
</dbReference>
<evidence type="ECO:0000313" key="10">
    <source>
        <dbReference type="Proteomes" id="UP000013111"/>
    </source>
</evidence>
<evidence type="ECO:0000259" key="5">
    <source>
        <dbReference type="PROSITE" id="PS50112"/>
    </source>
</evidence>
<feature type="domain" description="EAL" evidence="7">
    <location>
        <begin position="572"/>
        <end position="818"/>
    </location>
</feature>
<feature type="domain" description="PAS" evidence="5">
    <location>
        <begin position="273"/>
        <end position="319"/>
    </location>
</feature>
<dbReference type="SUPFAM" id="SSF55073">
    <property type="entry name" value="Nucleotide cyclase"/>
    <property type="match status" value="1"/>
</dbReference>
<dbReference type="InterPro" id="IPR043128">
    <property type="entry name" value="Rev_trsase/Diguanyl_cyclase"/>
</dbReference>
<dbReference type="InterPro" id="IPR035965">
    <property type="entry name" value="PAS-like_dom_sf"/>
</dbReference>
<dbReference type="Pfam" id="PF00989">
    <property type="entry name" value="PAS"/>
    <property type="match status" value="1"/>
</dbReference>
<dbReference type="SMART" id="SM00052">
    <property type="entry name" value="EAL"/>
    <property type="match status" value="1"/>
</dbReference>
<comment type="pathway">
    <text evidence="2">Purine metabolism; 3',5'-cyclic di-GMP biosynthesis.</text>
</comment>
<dbReference type="PANTHER" id="PTHR44757">
    <property type="entry name" value="DIGUANYLATE CYCLASE DGCP"/>
    <property type="match status" value="1"/>
</dbReference>
<reference evidence="9 10" key="2">
    <citation type="submission" date="2013-04" db="EMBL/GenBank/DDBJ databases">
        <title>Comparative genomics of 12 strains of Erwinia amylovora identifies a pan-genome with a large conserved core and provides insights into host specificity.</title>
        <authorList>
            <person name="Mann R.A."/>
            <person name="Smits T.H.M."/>
            <person name="Buehlmann A."/>
            <person name="Blom J."/>
            <person name="Goesmann A."/>
            <person name="Frey J.E."/>
            <person name="Plummer K.M."/>
            <person name="Beer S.V."/>
            <person name="Luck J."/>
            <person name="Duffy B."/>
            <person name="Rodoni B."/>
        </authorList>
    </citation>
    <scope>NUCLEOTIDE SEQUENCE [LARGE SCALE GENOMIC DNA]</scope>
    <source>
        <strain evidence="10">CFBP 1232</strain>
    </source>
</reference>
<dbReference type="InterPro" id="IPR013767">
    <property type="entry name" value="PAS_fold"/>
</dbReference>
<comment type="catalytic activity">
    <reaction evidence="4">
        <text>2 GTP = 3',3'-c-di-GMP + 2 diphosphate</text>
        <dbReference type="Rhea" id="RHEA:24898"/>
        <dbReference type="ChEBI" id="CHEBI:33019"/>
        <dbReference type="ChEBI" id="CHEBI:37565"/>
        <dbReference type="ChEBI" id="CHEBI:58805"/>
        <dbReference type="EC" id="2.7.7.65"/>
    </reaction>
</comment>
<dbReference type="Pfam" id="PF00563">
    <property type="entry name" value="EAL"/>
    <property type="match status" value="1"/>
</dbReference>
<evidence type="ECO:0000256" key="1">
    <source>
        <dbReference type="ARBA" id="ARBA00001946"/>
    </source>
</evidence>
<comment type="caution">
    <text evidence="9">The sequence shown here is derived from an EMBL/GenBank/DDBJ whole genome shotgun (WGS) entry which is preliminary data.</text>
</comment>
<dbReference type="PROSITE" id="PS50113">
    <property type="entry name" value="PAC"/>
    <property type="match status" value="1"/>
</dbReference>
<dbReference type="Proteomes" id="UP000013111">
    <property type="component" value="Unassembled WGS sequence"/>
</dbReference>
<dbReference type="NCBIfam" id="TIGR00229">
    <property type="entry name" value="sensory_box"/>
    <property type="match status" value="3"/>
</dbReference>
<dbReference type="Pfam" id="PF00990">
    <property type="entry name" value="GGDEF"/>
    <property type="match status" value="1"/>
</dbReference>
<feature type="domain" description="PAC" evidence="6">
    <location>
        <begin position="206"/>
        <end position="258"/>
    </location>
</feature>
<comment type="cofactor">
    <cofactor evidence="1">
        <name>Mg(2+)</name>
        <dbReference type="ChEBI" id="CHEBI:18420"/>
    </cofactor>
</comment>
<dbReference type="SUPFAM" id="SSF141868">
    <property type="entry name" value="EAL domain-like"/>
    <property type="match status" value="1"/>
</dbReference>
<dbReference type="NCBIfam" id="TIGR00254">
    <property type="entry name" value="GGDEF"/>
    <property type="match status" value="1"/>
</dbReference>
<dbReference type="EC" id="2.7.7.65" evidence="3"/>
<dbReference type="GO" id="GO:0006355">
    <property type="term" value="P:regulation of DNA-templated transcription"/>
    <property type="evidence" value="ECO:0007669"/>
    <property type="project" value="InterPro"/>
</dbReference>
<dbReference type="CDD" id="cd00130">
    <property type="entry name" value="PAS"/>
    <property type="match status" value="3"/>
</dbReference>
<reference evidence="9 10" key="1">
    <citation type="submission" date="2012-11" db="EMBL/GenBank/DDBJ databases">
        <authorList>
            <person name="Linke B."/>
        </authorList>
    </citation>
    <scope>NUCLEOTIDE SEQUENCE [LARGE SCALE GENOMIC DNA]</scope>
    <source>
        <strain evidence="10">CFBP 1232</strain>
    </source>
</reference>
<dbReference type="GeneID" id="97607401"/>
<evidence type="ECO:0000256" key="4">
    <source>
        <dbReference type="ARBA" id="ARBA00034247"/>
    </source>
</evidence>
<dbReference type="InterPro" id="IPR052155">
    <property type="entry name" value="Biofilm_reg_signaling"/>
</dbReference>
<sequence>MNEDSDVVYQLLARSEGNCAIYMLDPEGIVASWSLGAQHAKGYLPAEIIGRNFSCFYSQQDQMLGKPRHGLQVAREAGRFATKGWRYRKDGSAFWAHEVIDAVFDDNGKLLGYAKITRNCTGQLQQDRQQRDQTFRLLVEGINDYAIYMLDLNGLVLNWNAGACRAKGFTCNEIIGKHFSCFYSEQDRRHNLPDKNLQQATATGHFEDNGWRYRKDGSAFWAHVVIDAIRNDGGELIGFAKITRDCTEMREYERQIINAKDLAEKSSKKMASLSQFLDSIVANIPSCVIVEDAVSGEILLINNRAEQLLGGSQCEFIGKKAQECMTPAMSAYFMQLSDAAQRKGGVQRNERQLATSGGDRIISASASMVRGKDARHSYVLLIADDVTDQRAADARIHHMAHHDNLTSLPNRVLFNQHLTTALREDRDAQRLTAVLGLDLDNFKNVNDALGHQVGDALLCSVAVRLRSVLRNRDTLARNGGDEFSIVLPGLSHPEEAEAMARRLIETIRPPFTVHGHNLSIGLSIGITLAQHGMTSPDYLLRCADMALYAAKRNGRNRFEHFTKAMGDTAQKRRIIENDLREAITYRQLKLYYQPITNNQHREIIGYEALMRWHHPEKGIIMPLEFIPIAEETGLIHSLGTYALYEACREAASWPGEQTVAVNLSPLQFKNSALIAVVEGALKESGLAPHRLEVEITESVLLDNTLANIDILRELKALGVQIALDDFGTGYSSLSYLRSFPFDKIKIDKSFINDMQDSREALAIIRAITGMSRSLDIQITAEGVESNEQFQRLKAEGCTLFQGYYFGRPQPPERRLKEF</sequence>